<dbReference type="InterPro" id="IPR022907">
    <property type="entry name" value="VapC_family"/>
</dbReference>
<reference evidence="10 11" key="1">
    <citation type="submission" date="2021-01" db="EMBL/GenBank/DDBJ databases">
        <title>Whole genome shotgun sequence of Catellatospora bangladeshensis NBRC 107357.</title>
        <authorList>
            <person name="Komaki H."/>
            <person name="Tamura T."/>
        </authorList>
    </citation>
    <scope>NUCLEOTIDE SEQUENCE [LARGE SCALE GENOMIC DNA]</scope>
    <source>
        <strain evidence="10 11">NBRC 107357</strain>
    </source>
</reference>
<dbReference type="InterPro" id="IPR002716">
    <property type="entry name" value="PIN_dom"/>
</dbReference>
<evidence type="ECO:0000259" key="9">
    <source>
        <dbReference type="Pfam" id="PF01850"/>
    </source>
</evidence>
<name>A0A8J3J6I5_9ACTN</name>
<feature type="binding site" evidence="8">
    <location>
        <position position="8"/>
    </location>
    <ligand>
        <name>Mg(2+)</name>
        <dbReference type="ChEBI" id="CHEBI:18420"/>
    </ligand>
</feature>
<organism evidence="10 11">
    <name type="scientific">Catellatospora bangladeshensis</name>
    <dbReference type="NCBI Taxonomy" id="310355"/>
    <lineage>
        <taxon>Bacteria</taxon>
        <taxon>Bacillati</taxon>
        <taxon>Actinomycetota</taxon>
        <taxon>Actinomycetes</taxon>
        <taxon>Micromonosporales</taxon>
        <taxon>Micromonosporaceae</taxon>
        <taxon>Catellatospora</taxon>
    </lineage>
</organism>
<dbReference type="GO" id="GO:0000287">
    <property type="term" value="F:magnesium ion binding"/>
    <property type="evidence" value="ECO:0007669"/>
    <property type="project" value="UniProtKB-UniRule"/>
</dbReference>
<keyword evidence="4 8" id="KW-0479">Metal-binding</keyword>
<evidence type="ECO:0000313" key="10">
    <source>
        <dbReference type="EMBL" id="GIF79022.1"/>
    </source>
</evidence>
<evidence type="ECO:0000256" key="3">
    <source>
        <dbReference type="ARBA" id="ARBA00022722"/>
    </source>
</evidence>
<comment type="cofactor">
    <cofactor evidence="1 8">
        <name>Mg(2+)</name>
        <dbReference type="ChEBI" id="CHEBI:18420"/>
    </cofactor>
</comment>
<keyword evidence="8" id="KW-0800">Toxin</keyword>
<dbReference type="InterPro" id="IPR029060">
    <property type="entry name" value="PIN-like_dom_sf"/>
</dbReference>
<dbReference type="EMBL" id="BONF01000004">
    <property type="protein sequence ID" value="GIF79022.1"/>
    <property type="molecule type" value="Genomic_DNA"/>
</dbReference>
<dbReference type="HAMAP" id="MF_00265">
    <property type="entry name" value="VapC_Nob1"/>
    <property type="match status" value="1"/>
</dbReference>
<keyword evidence="11" id="KW-1185">Reference proteome</keyword>
<dbReference type="InterPro" id="IPR050556">
    <property type="entry name" value="Type_II_TA_system_RNase"/>
</dbReference>
<keyword evidence="6 8" id="KW-0460">Magnesium</keyword>
<evidence type="ECO:0000256" key="5">
    <source>
        <dbReference type="ARBA" id="ARBA00022801"/>
    </source>
</evidence>
<feature type="binding site" evidence="8">
    <location>
        <position position="97"/>
    </location>
    <ligand>
        <name>Mg(2+)</name>
        <dbReference type="ChEBI" id="CHEBI:18420"/>
    </ligand>
</feature>
<sequence length="139" mass="15400">MVVTYLIDTSALHRLRHPAVLAVLGPLIEAGRVAMCPVSELETLYSARNLAEYEAGAQRFRLAFTWIPVAERAWDRAAEVQHELARRGQHRAASIPDLLLAATAELQRLTVLHYDRDFDTIATVTGQPTKWVVPAGTAD</sequence>
<accession>A0A8J3J6I5</accession>
<dbReference type="GO" id="GO:0090729">
    <property type="term" value="F:toxin activity"/>
    <property type="evidence" value="ECO:0007669"/>
    <property type="project" value="UniProtKB-KW"/>
</dbReference>
<protein>
    <recommendedName>
        <fullName evidence="8">Ribonuclease VapC</fullName>
        <shortName evidence="8">RNase VapC</shortName>
        <ecNumber evidence="8">3.1.-.-</ecNumber>
    </recommendedName>
    <alternativeName>
        <fullName evidence="8">Toxin VapC</fullName>
    </alternativeName>
</protein>
<dbReference type="Gene3D" id="3.40.50.1010">
    <property type="entry name" value="5'-nuclease"/>
    <property type="match status" value="1"/>
</dbReference>
<comment type="caution">
    <text evidence="10">The sequence shown here is derived from an EMBL/GenBank/DDBJ whole genome shotgun (WGS) entry which is preliminary data.</text>
</comment>
<dbReference type="GO" id="GO:0004540">
    <property type="term" value="F:RNA nuclease activity"/>
    <property type="evidence" value="ECO:0007669"/>
    <property type="project" value="InterPro"/>
</dbReference>
<evidence type="ECO:0000256" key="1">
    <source>
        <dbReference type="ARBA" id="ARBA00001946"/>
    </source>
</evidence>
<dbReference type="AlphaFoldDB" id="A0A8J3J6I5"/>
<dbReference type="SUPFAM" id="SSF88723">
    <property type="entry name" value="PIN domain-like"/>
    <property type="match status" value="1"/>
</dbReference>
<comment type="similarity">
    <text evidence="7 8">Belongs to the PINc/VapC protein family.</text>
</comment>
<comment type="function">
    <text evidence="8">Toxic component of a toxin-antitoxin (TA) system. An RNase.</text>
</comment>
<evidence type="ECO:0000256" key="2">
    <source>
        <dbReference type="ARBA" id="ARBA00022649"/>
    </source>
</evidence>
<evidence type="ECO:0000256" key="7">
    <source>
        <dbReference type="ARBA" id="ARBA00038093"/>
    </source>
</evidence>
<evidence type="ECO:0000256" key="8">
    <source>
        <dbReference type="HAMAP-Rule" id="MF_00265"/>
    </source>
</evidence>
<dbReference type="Proteomes" id="UP000601223">
    <property type="component" value="Unassembled WGS sequence"/>
</dbReference>
<evidence type="ECO:0000256" key="6">
    <source>
        <dbReference type="ARBA" id="ARBA00022842"/>
    </source>
</evidence>
<gene>
    <name evidence="10" type="primary">vapC51_2</name>
    <name evidence="8" type="synonym">vapC</name>
    <name evidence="10" type="ORF">Cba03nite_03710</name>
</gene>
<keyword evidence="3 8" id="KW-0540">Nuclease</keyword>
<dbReference type="CDD" id="cd18755">
    <property type="entry name" value="PIN_MtVapC3_VapC21-like"/>
    <property type="match status" value="1"/>
</dbReference>
<dbReference type="PANTHER" id="PTHR33653">
    <property type="entry name" value="RIBONUCLEASE VAPC2"/>
    <property type="match status" value="1"/>
</dbReference>
<feature type="domain" description="PIN" evidence="9">
    <location>
        <begin position="5"/>
        <end position="122"/>
    </location>
</feature>
<evidence type="ECO:0000256" key="4">
    <source>
        <dbReference type="ARBA" id="ARBA00022723"/>
    </source>
</evidence>
<dbReference type="GO" id="GO:0016787">
    <property type="term" value="F:hydrolase activity"/>
    <property type="evidence" value="ECO:0007669"/>
    <property type="project" value="UniProtKB-KW"/>
</dbReference>
<dbReference type="Pfam" id="PF01850">
    <property type="entry name" value="PIN"/>
    <property type="match status" value="1"/>
</dbReference>
<evidence type="ECO:0000313" key="11">
    <source>
        <dbReference type="Proteomes" id="UP000601223"/>
    </source>
</evidence>
<dbReference type="PANTHER" id="PTHR33653:SF1">
    <property type="entry name" value="RIBONUCLEASE VAPC2"/>
    <property type="match status" value="1"/>
</dbReference>
<dbReference type="EC" id="3.1.-.-" evidence="8"/>
<keyword evidence="2 8" id="KW-1277">Toxin-antitoxin system</keyword>
<proteinExistence type="inferred from homology"/>
<keyword evidence="5 8" id="KW-0378">Hydrolase</keyword>